<dbReference type="Proteomes" id="UP000235672">
    <property type="component" value="Unassembled WGS sequence"/>
</dbReference>
<organism evidence="2 3">
    <name type="scientific">Hyaloscypha hepaticicola</name>
    <dbReference type="NCBI Taxonomy" id="2082293"/>
    <lineage>
        <taxon>Eukaryota</taxon>
        <taxon>Fungi</taxon>
        <taxon>Dikarya</taxon>
        <taxon>Ascomycota</taxon>
        <taxon>Pezizomycotina</taxon>
        <taxon>Leotiomycetes</taxon>
        <taxon>Helotiales</taxon>
        <taxon>Hyaloscyphaceae</taxon>
        <taxon>Hyaloscypha</taxon>
    </lineage>
</organism>
<name>A0A2J6QK93_9HELO</name>
<gene>
    <name evidence="2" type="ORF">NA56DRAFT_654474</name>
</gene>
<keyword evidence="3" id="KW-1185">Reference proteome</keyword>
<sequence>MTCDPGSMSRAMLTGGQFIGNLSIQAIELVQPEFQCQSNLLQSSKGSWEGSNASLNEENNHYCNHVIKAPIISASSRSGRRSLEQLWAMVQRKLSTLEWILATKHHSLAATKCNPRYDAFAISPSLSTVDCEVQRILWLAEKQRQLESSRSELQGPQNAPGCNSSPSTTTPSTISAIYRKLYHRFLARRILRGSPTIHNRRTFIKYKLVEDKFIEADNTDNEWGGETRVEKIQRYLKAMGIEMAHTPVTWREQQFIESDKLGRYGCFRPSFLRWSWTVVGVEGCPDEES</sequence>
<reference evidence="2 3" key="1">
    <citation type="submission" date="2016-05" db="EMBL/GenBank/DDBJ databases">
        <title>A degradative enzymes factory behind the ericoid mycorrhizal symbiosis.</title>
        <authorList>
            <consortium name="DOE Joint Genome Institute"/>
            <person name="Martino E."/>
            <person name="Morin E."/>
            <person name="Grelet G."/>
            <person name="Kuo A."/>
            <person name="Kohler A."/>
            <person name="Daghino S."/>
            <person name="Barry K."/>
            <person name="Choi C."/>
            <person name="Cichocki N."/>
            <person name="Clum A."/>
            <person name="Copeland A."/>
            <person name="Hainaut M."/>
            <person name="Haridas S."/>
            <person name="Labutti K."/>
            <person name="Lindquist E."/>
            <person name="Lipzen A."/>
            <person name="Khouja H.-R."/>
            <person name="Murat C."/>
            <person name="Ohm R."/>
            <person name="Olson A."/>
            <person name="Spatafora J."/>
            <person name="Veneault-Fourrey C."/>
            <person name="Henrissat B."/>
            <person name="Grigoriev I."/>
            <person name="Martin F."/>
            <person name="Perotto S."/>
        </authorList>
    </citation>
    <scope>NUCLEOTIDE SEQUENCE [LARGE SCALE GENOMIC DNA]</scope>
    <source>
        <strain evidence="2 3">UAMH 7357</strain>
    </source>
</reference>
<proteinExistence type="predicted"/>
<accession>A0A2J6QK93</accession>
<evidence type="ECO:0000256" key="1">
    <source>
        <dbReference type="SAM" id="MobiDB-lite"/>
    </source>
</evidence>
<feature type="region of interest" description="Disordered" evidence="1">
    <location>
        <begin position="148"/>
        <end position="171"/>
    </location>
</feature>
<dbReference type="AlphaFoldDB" id="A0A2J6QK93"/>
<feature type="compositionally biased region" description="Polar residues" evidence="1">
    <location>
        <begin position="151"/>
        <end position="163"/>
    </location>
</feature>
<dbReference type="OrthoDB" id="3559646at2759"/>
<dbReference type="EMBL" id="KZ613467">
    <property type="protein sequence ID" value="PMD26680.1"/>
    <property type="molecule type" value="Genomic_DNA"/>
</dbReference>
<evidence type="ECO:0000313" key="2">
    <source>
        <dbReference type="EMBL" id="PMD26680.1"/>
    </source>
</evidence>
<evidence type="ECO:0000313" key="3">
    <source>
        <dbReference type="Proteomes" id="UP000235672"/>
    </source>
</evidence>
<protein>
    <submittedName>
        <fullName evidence="2">Uncharacterized protein</fullName>
    </submittedName>
</protein>